<dbReference type="GO" id="GO:0005524">
    <property type="term" value="F:ATP binding"/>
    <property type="evidence" value="ECO:0007669"/>
    <property type="project" value="UniProtKB-UniRule"/>
</dbReference>
<dbReference type="Gene3D" id="3.40.367.20">
    <property type="match status" value="1"/>
</dbReference>
<dbReference type="InterPro" id="IPR022672">
    <property type="entry name" value="Hexokinase_N"/>
</dbReference>
<dbReference type="GO" id="GO:0005739">
    <property type="term" value="C:mitochondrion"/>
    <property type="evidence" value="ECO:0007669"/>
    <property type="project" value="TreeGrafter"/>
</dbReference>
<keyword evidence="10" id="KW-1185">Reference proteome</keyword>
<evidence type="ECO:0000313" key="10">
    <source>
        <dbReference type="Proteomes" id="UP000235371"/>
    </source>
</evidence>
<dbReference type="PANTHER" id="PTHR19443">
    <property type="entry name" value="HEXOKINASE"/>
    <property type="match status" value="1"/>
</dbReference>
<feature type="domain" description="Hexokinase N-terminal" evidence="7">
    <location>
        <begin position="10"/>
        <end position="229"/>
    </location>
</feature>
<keyword evidence="3 6" id="KW-0547">Nucleotide-binding</keyword>
<dbReference type="GeneID" id="36586050"/>
<keyword evidence="2 6" id="KW-0808">Transferase</keyword>
<dbReference type="InterPro" id="IPR001312">
    <property type="entry name" value="Hexokinase"/>
</dbReference>
<keyword evidence="4 6" id="KW-0418">Kinase</keyword>
<dbReference type="GO" id="GO:0001678">
    <property type="term" value="P:intracellular glucose homeostasis"/>
    <property type="evidence" value="ECO:0007669"/>
    <property type="project" value="InterPro"/>
</dbReference>
<dbReference type="STRING" id="1095630.A0A2J6TIV1"/>
<dbReference type="GO" id="GO:0006096">
    <property type="term" value="P:glycolytic process"/>
    <property type="evidence" value="ECO:0007669"/>
    <property type="project" value="UniProtKB-UniPathway"/>
</dbReference>
<comment type="similarity">
    <text evidence="1 6">Belongs to the hexokinase family.</text>
</comment>
<evidence type="ECO:0000256" key="1">
    <source>
        <dbReference type="ARBA" id="ARBA00009225"/>
    </source>
</evidence>
<dbReference type="PANTHER" id="PTHR19443:SF29">
    <property type="entry name" value="PHOSPHOTRANSFERASE"/>
    <property type="match status" value="1"/>
</dbReference>
<dbReference type="OrthoDB" id="419537at2759"/>
<evidence type="ECO:0000256" key="5">
    <source>
        <dbReference type="ARBA" id="ARBA00022840"/>
    </source>
</evidence>
<dbReference type="UniPathway" id="UPA00109">
    <property type="reaction ID" value="UER00180"/>
</dbReference>
<dbReference type="GO" id="GO:0005536">
    <property type="term" value="F:D-glucose binding"/>
    <property type="evidence" value="ECO:0007669"/>
    <property type="project" value="InterPro"/>
</dbReference>
<protein>
    <recommendedName>
        <fullName evidence="6">Phosphotransferase</fullName>
        <ecNumber evidence="6">2.7.1.-</ecNumber>
    </recommendedName>
</protein>
<dbReference type="GO" id="GO:0006006">
    <property type="term" value="P:glucose metabolic process"/>
    <property type="evidence" value="ECO:0007669"/>
    <property type="project" value="TreeGrafter"/>
</dbReference>
<dbReference type="InParanoid" id="A0A2J6TIV1"/>
<dbReference type="GO" id="GO:0004340">
    <property type="term" value="F:glucokinase activity"/>
    <property type="evidence" value="ECO:0007669"/>
    <property type="project" value="TreeGrafter"/>
</dbReference>
<evidence type="ECO:0000259" key="8">
    <source>
        <dbReference type="Pfam" id="PF03727"/>
    </source>
</evidence>
<dbReference type="GO" id="GO:0008865">
    <property type="term" value="F:fructokinase activity"/>
    <property type="evidence" value="ECO:0007669"/>
    <property type="project" value="TreeGrafter"/>
</dbReference>
<dbReference type="Proteomes" id="UP000235371">
    <property type="component" value="Unassembled WGS sequence"/>
</dbReference>
<dbReference type="RefSeq" id="XP_024739856.1">
    <property type="nucleotide sequence ID" value="XM_024877973.1"/>
</dbReference>
<dbReference type="Pfam" id="PF03727">
    <property type="entry name" value="Hexokinase_2"/>
    <property type="match status" value="1"/>
</dbReference>
<reference evidence="9 10" key="1">
    <citation type="submission" date="2016-04" db="EMBL/GenBank/DDBJ databases">
        <title>A degradative enzymes factory behind the ericoid mycorrhizal symbiosis.</title>
        <authorList>
            <consortium name="DOE Joint Genome Institute"/>
            <person name="Martino E."/>
            <person name="Morin E."/>
            <person name="Grelet G."/>
            <person name="Kuo A."/>
            <person name="Kohler A."/>
            <person name="Daghino S."/>
            <person name="Barry K."/>
            <person name="Choi C."/>
            <person name="Cichocki N."/>
            <person name="Clum A."/>
            <person name="Copeland A."/>
            <person name="Hainaut M."/>
            <person name="Haridas S."/>
            <person name="Labutti K."/>
            <person name="Lindquist E."/>
            <person name="Lipzen A."/>
            <person name="Khouja H.-R."/>
            <person name="Murat C."/>
            <person name="Ohm R."/>
            <person name="Olson A."/>
            <person name="Spatafora J."/>
            <person name="Veneault-Fourrey C."/>
            <person name="Henrissat B."/>
            <person name="Grigoriev I."/>
            <person name="Martin F."/>
            <person name="Perotto S."/>
        </authorList>
    </citation>
    <scope>NUCLEOTIDE SEQUENCE [LARGE SCALE GENOMIC DNA]</scope>
    <source>
        <strain evidence="9 10">E</strain>
    </source>
</reference>
<keyword evidence="6" id="KW-0324">Glycolysis</keyword>
<keyword evidence="5 6" id="KW-0067">ATP-binding</keyword>
<feature type="domain" description="Hexokinase C-terminal" evidence="8">
    <location>
        <begin position="241"/>
        <end position="527"/>
    </location>
</feature>
<dbReference type="GO" id="GO:0005829">
    <property type="term" value="C:cytosol"/>
    <property type="evidence" value="ECO:0007669"/>
    <property type="project" value="TreeGrafter"/>
</dbReference>
<proteinExistence type="inferred from homology"/>
<dbReference type="GO" id="GO:0019158">
    <property type="term" value="F:mannokinase activity"/>
    <property type="evidence" value="ECO:0007669"/>
    <property type="project" value="TreeGrafter"/>
</dbReference>
<dbReference type="Gene3D" id="3.30.420.40">
    <property type="match status" value="1"/>
</dbReference>
<evidence type="ECO:0000256" key="2">
    <source>
        <dbReference type="ARBA" id="ARBA00022679"/>
    </source>
</evidence>
<dbReference type="AlphaFoldDB" id="A0A2J6TIV1"/>
<sequence length="537" mass="58477">MAMTRLPPPLDDFLRPLHVDVPKIHSLARSFCRTYTHLAAESQDQFLSTPISDSILRPSGDEKGRYLAIDIGGTNLRVGFIQLLGPAKAQSGERNGDGTDDSDKGSRVIRQLEKSWPIGEQLKNNQAEDLFAWIGRRIAEVVKDGCAAWPGKFPEAIPLGVTFSFPMNQHTLSDATLMSMGKGFAITPNLDLGKLLLEGYEKTQHPELPRIKISAIANDSVATLVSFAYQFSSNPHSKATMGLICGTGCNATIPLALSKLHPSKRPTRVKVLDDTETNEDLKITVNTEWTINGAAGPLRELNLITKWDQKLDSEGEAPGFQPFEYMTAGRYLGELGRIIIVDYFTNHLSIPFLSLPPKLQQRHGLSTTFLGNLGPHLEAKEESPMLKQLEKELPPVTGAESWSWNEEATQAVFAIANAIQRRAAGLTAAAVIGLLACADEIHFSPSPPPSYNHLSNGAAKLPRLNSEIDELMVGYTGGCIQHFQSYLSDCQAFLDAIMEAEFGQHAKPKVVLRPCHDGGILGAGILAGTVESIAHDT</sequence>
<dbReference type="SUPFAM" id="SSF53067">
    <property type="entry name" value="Actin-like ATPase domain"/>
    <property type="match status" value="2"/>
</dbReference>
<organism evidence="9 10">
    <name type="scientific">Hyaloscypha bicolor E</name>
    <dbReference type="NCBI Taxonomy" id="1095630"/>
    <lineage>
        <taxon>Eukaryota</taxon>
        <taxon>Fungi</taxon>
        <taxon>Dikarya</taxon>
        <taxon>Ascomycota</taxon>
        <taxon>Pezizomycotina</taxon>
        <taxon>Leotiomycetes</taxon>
        <taxon>Helotiales</taxon>
        <taxon>Hyaloscyphaceae</taxon>
        <taxon>Hyaloscypha</taxon>
        <taxon>Hyaloscypha bicolor</taxon>
    </lineage>
</organism>
<evidence type="ECO:0000256" key="4">
    <source>
        <dbReference type="ARBA" id="ARBA00022777"/>
    </source>
</evidence>
<name>A0A2J6TIV1_9HELO</name>
<evidence type="ECO:0000256" key="3">
    <source>
        <dbReference type="ARBA" id="ARBA00022741"/>
    </source>
</evidence>
<dbReference type="Pfam" id="PF00349">
    <property type="entry name" value="Hexokinase_1"/>
    <property type="match status" value="1"/>
</dbReference>
<dbReference type="EC" id="2.7.1.-" evidence="6"/>
<evidence type="ECO:0000256" key="6">
    <source>
        <dbReference type="RuleBase" id="RU362007"/>
    </source>
</evidence>
<dbReference type="GO" id="GO:0006013">
    <property type="term" value="P:mannose metabolic process"/>
    <property type="evidence" value="ECO:0007669"/>
    <property type="project" value="TreeGrafter"/>
</dbReference>
<accession>A0A2J6TIV1</accession>
<dbReference type="InterPro" id="IPR043129">
    <property type="entry name" value="ATPase_NBD"/>
</dbReference>
<dbReference type="PRINTS" id="PR00475">
    <property type="entry name" value="HEXOKINASE"/>
</dbReference>
<dbReference type="CDD" id="cd24000">
    <property type="entry name" value="ASKHA_NBD_HK"/>
    <property type="match status" value="1"/>
</dbReference>
<dbReference type="PROSITE" id="PS51748">
    <property type="entry name" value="HEXOKINASE_2"/>
    <property type="match status" value="1"/>
</dbReference>
<evidence type="ECO:0000313" key="9">
    <source>
        <dbReference type="EMBL" id="PMD62952.1"/>
    </source>
</evidence>
<dbReference type="EMBL" id="KZ613783">
    <property type="protein sequence ID" value="PMD62952.1"/>
    <property type="molecule type" value="Genomic_DNA"/>
</dbReference>
<gene>
    <name evidence="9" type="ORF">K444DRAFT_586419</name>
</gene>
<dbReference type="InterPro" id="IPR022673">
    <property type="entry name" value="Hexokinase_C"/>
</dbReference>
<evidence type="ECO:0000259" key="7">
    <source>
        <dbReference type="Pfam" id="PF00349"/>
    </source>
</evidence>